<dbReference type="InterPro" id="IPR029047">
    <property type="entry name" value="HSP70_peptide-bd_sf"/>
</dbReference>
<dbReference type="SUPFAM" id="SSF53067">
    <property type="entry name" value="Actin-like ATPase domain"/>
    <property type="match status" value="2"/>
</dbReference>
<dbReference type="AlphaFoldDB" id="G0QUZ0"/>
<dbReference type="eggNOG" id="KOG0103">
    <property type="taxonomic scope" value="Eukaryota"/>
</dbReference>
<dbReference type="InParanoid" id="G0QUZ0"/>
<dbReference type="Proteomes" id="UP000008983">
    <property type="component" value="Unassembled WGS sequence"/>
</dbReference>
<dbReference type="STRING" id="857967.G0QUZ0"/>
<dbReference type="GO" id="GO:0140662">
    <property type="term" value="F:ATP-dependent protein folding chaperone"/>
    <property type="evidence" value="ECO:0007669"/>
    <property type="project" value="InterPro"/>
</dbReference>
<dbReference type="Pfam" id="PF00012">
    <property type="entry name" value="HSP70"/>
    <property type="match status" value="2"/>
</dbReference>
<dbReference type="Gene3D" id="3.30.950.30">
    <property type="entry name" value="Schlafen, AAA domain"/>
    <property type="match status" value="1"/>
</dbReference>
<dbReference type="Gene3D" id="3.30.420.40">
    <property type="match status" value="3"/>
</dbReference>
<dbReference type="InterPro" id="IPR018181">
    <property type="entry name" value="Heat_shock_70_CS"/>
</dbReference>
<gene>
    <name evidence="4" type="ORF">IMG5_120220</name>
</gene>
<dbReference type="InterPro" id="IPR007421">
    <property type="entry name" value="Schlafen_AlbA_2_dom"/>
</dbReference>
<evidence type="ECO:0000313" key="4">
    <source>
        <dbReference type="EMBL" id="EGR30959.1"/>
    </source>
</evidence>
<dbReference type="GO" id="GO:0005634">
    <property type="term" value="C:nucleus"/>
    <property type="evidence" value="ECO:0007669"/>
    <property type="project" value="TreeGrafter"/>
</dbReference>
<accession>G0QUZ0</accession>
<organism evidence="4 5">
    <name type="scientific">Ichthyophthirius multifiliis</name>
    <name type="common">White spot disease agent</name>
    <name type="synonym">Ich</name>
    <dbReference type="NCBI Taxonomy" id="5932"/>
    <lineage>
        <taxon>Eukaryota</taxon>
        <taxon>Sar</taxon>
        <taxon>Alveolata</taxon>
        <taxon>Ciliophora</taxon>
        <taxon>Intramacronucleata</taxon>
        <taxon>Oligohymenophorea</taxon>
        <taxon>Hymenostomatida</taxon>
        <taxon>Ophryoglenina</taxon>
        <taxon>Ichthyophthirius</taxon>
    </lineage>
</organism>
<dbReference type="PANTHER" id="PTHR45639:SF4">
    <property type="entry name" value="HSC70CB, ISOFORM G"/>
    <property type="match status" value="1"/>
</dbReference>
<protein>
    <recommendedName>
        <fullName evidence="3">Schlafen AlbA-2 domain-containing protein</fullName>
    </recommendedName>
</protein>
<dbReference type="PROSITE" id="PS01036">
    <property type="entry name" value="HSP70_3"/>
    <property type="match status" value="1"/>
</dbReference>
<feature type="domain" description="Schlafen AlbA-2" evidence="3">
    <location>
        <begin position="483"/>
        <end position="603"/>
    </location>
</feature>
<dbReference type="Pfam" id="PF04326">
    <property type="entry name" value="SLFN_AlbA_2"/>
    <property type="match status" value="1"/>
</dbReference>
<evidence type="ECO:0000259" key="3">
    <source>
        <dbReference type="Pfam" id="PF04326"/>
    </source>
</evidence>
<keyword evidence="5" id="KW-1185">Reference proteome</keyword>
<dbReference type="OrthoDB" id="285690at2759"/>
<dbReference type="FunCoup" id="G0QUZ0">
    <property type="interactions" value="112"/>
</dbReference>
<dbReference type="Gene3D" id="2.60.34.10">
    <property type="entry name" value="Substrate Binding Domain Of DNAk, Chain A, domain 1"/>
    <property type="match status" value="1"/>
</dbReference>
<name>G0QUZ0_ICHMU</name>
<dbReference type="GeneID" id="14907086"/>
<sequence>MKSEINQINKIPIGIDLGSQKSVISCIKNGILELITNEASLRETKNVVVFGKNQRLMSENGQAQGISNFKNTITYFTRLLGLSSKYEGLKEETKWISSKVIVQEQKEGEIIHYSNIYSSLLYRIGEKKSNRCINLGTRNIDWTLLEIYNQRFSQKSGGLNVFSSKKSVQRLLNAIEKQRKVLSANSEADCSCEFLIEDYDLNENLTKSQFEKEIQHILFDIQQTLNKLIKETKTKIGKIENVEIIGGGSRIPSVQEIIKKTFGVNTLKQSLNSSECIANGLNWEILKEENSSEIIQAKSIILFEKNVPLNSVNSIKFAKKNPFNVYLFYSNPPQGFDSKIQVLQFAASNPQYNEYGIKVSFKFDNNGIVVLDEAVLVEDYIFTDEQTNKKSKKTQYNTYETWLYQDEIKHSIEDYQNIIQNIQNLLKDVTDRYNLYANIKKSVQKVLDLIKQNQEIVIVNENQPEKNELCLIRQDKERLFQSEDRQVEFKNYRYPFSKECKHIILKTIVSMLNTQGGTILIGVRDQDLSVVGINLNSKQKDEIILQIVQMMDVIYPQVNEEVNIEFIPIKFKWGKWASKTWVCRISVSQGQLDRFYIIDDGKSMEAKNPREKQNQIVYVKADSEGIKNCELEQDSIDYLNESDIQILNDNRIYISYKALVEQNGCNIQVKCKDFYDLLIAFERIKLSYMEGQFKSFDSDNKIRIYFGFQKYIE</sequence>
<dbReference type="EMBL" id="GL983926">
    <property type="protein sequence ID" value="EGR30959.1"/>
    <property type="molecule type" value="Genomic_DNA"/>
</dbReference>
<dbReference type="RefSeq" id="XP_004032546.1">
    <property type="nucleotide sequence ID" value="XM_004032498.1"/>
</dbReference>
<dbReference type="InterPro" id="IPR038461">
    <property type="entry name" value="Schlafen_AlbA_2_dom_sf"/>
</dbReference>
<evidence type="ECO:0000313" key="5">
    <source>
        <dbReference type="Proteomes" id="UP000008983"/>
    </source>
</evidence>
<dbReference type="GO" id="GO:0005829">
    <property type="term" value="C:cytosol"/>
    <property type="evidence" value="ECO:0007669"/>
    <property type="project" value="TreeGrafter"/>
</dbReference>
<reference evidence="4 5" key="1">
    <citation type="submission" date="2011-07" db="EMBL/GenBank/DDBJ databases">
        <authorList>
            <person name="Coyne R."/>
            <person name="Brami D."/>
            <person name="Johnson J."/>
            <person name="Hostetler J."/>
            <person name="Hannick L."/>
            <person name="Clark T."/>
            <person name="Cassidy-Hanley D."/>
            <person name="Inman J."/>
        </authorList>
    </citation>
    <scope>NUCLEOTIDE SEQUENCE [LARGE SCALE GENOMIC DNA]</scope>
    <source>
        <strain evidence="4 5">G5</strain>
    </source>
</reference>
<proteinExistence type="predicted"/>
<evidence type="ECO:0000256" key="2">
    <source>
        <dbReference type="ARBA" id="ARBA00022840"/>
    </source>
</evidence>
<keyword evidence="1" id="KW-0547">Nucleotide-binding</keyword>
<dbReference type="PANTHER" id="PTHR45639">
    <property type="entry name" value="HSC70CB, ISOFORM G-RELATED"/>
    <property type="match status" value="1"/>
</dbReference>
<evidence type="ECO:0000256" key="1">
    <source>
        <dbReference type="ARBA" id="ARBA00022741"/>
    </source>
</evidence>
<keyword evidence="2" id="KW-0067">ATP-binding</keyword>
<dbReference type="GO" id="GO:0005524">
    <property type="term" value="F:ATP binding"/>
    <property type="evidence" value="ECO:0007669"/>
    <property type="project" value="UniProtKB-KW"/>
</dbReference>
<dbReference type="Gene3D" id="3.90.640.10">
    <property type="entry name" value="Actin, Chain A, domain 4"/>
    <property type="match status" value="1"/>
</dbReference>
<dbReference type="InterPro" id="IPR013126">
    <property type="entry name" value="Hsp_70_fam"/>
</dbReference>
<dbReference type="InterPro" id="IPR043129">
    <property type="entry name" value="ATPase_NBD"/>
</dbReference>